<proteinExistence type="predicted"/>
<sequence length="32" mass="3553">MNAQLKGFDQELFRPLTVGGGANERTITTHIH</sequence>
<geneLocation type="mitochondrion" evidence="1"/>
<protein>
    <submittedName>
        <fullName evidence="1">Uncharacterized protein</fullName>
    </submittedName>
</protein>
<organism evidence="1">
    <name type="scientific">Picea glauca</name>
    <name type="common">White spruce</name>
    <name type="synonym">Pinus glauca</name>
    <dbReference type="NCBI Taxonomy" id="3330"/>
    <lineage>
        <taxon>Eukaryota</taxon>
        <taxon>Viridiplantae</taxon>
        <taxon>Streptophyta</taxon>
        <taxon>Embryophyta</taxon>
        <taxon>Tracheophyta</taxon>
        <taxon>Spermatophyta</taxon>
        <taxon>Pinopsida</taxon>
        <taxon>Pinidae</taxon>
        <taxon>Conifers I</taxon>
        <taxon>Pinales</taxon>
        <taxon>Pinaceae</taxon>
        <taxon>Picea</taxon>
    </lineage>
</organism>
<evidence type="ECO:0000313" key="1">
    <source>
        <dbReference type="EMBL" id="KUM49926.1"/>
    </source>
</evidence>
<dbReference type="AlphaFoldDB" id="A0A124GNU5"/>
<name>A0A124GNU5_PICGL</name>
<comment type="caution">
    <text evidence="1">The sequence shown here is derived from an EMBL/GenBank/DDBJ whole genome shotgun (WGS) entry which is preliminary data.</text>
</comment>
<gene>
    <name evidence="1" type="ORF">ABT39_MTgene3154</name>
</gene>
<accession>A0A124GNU5</accession>
<keyword evidence="1" id="KW-0496">Mitochondrion</keyword>
<reference evidence="1" key="1">
    <citation type="journal article" date="2015" name="Genome Biol. Evol.">
        <title>Organellar Genomes of White Spruce (Picea glauca): Assembly and Annotation.</title>
        <authorList>
            <person name="Jackman S.D."/>
            <person name="Warren R.L."/>
            <person name="Gibb E.A."/>
            <person name="Vandervalk B.P."/>
            <person name="Mohamadi H."/>
            <person name="Chu J."/>
            <person name="Raymond A."/>
            <person name="Pleasance S."/>
            <person name="Coope R."/>
            <person name="Wildung M.R."/>
            <person name="Ritland C.E."/>
            <person name="Bousquet J."/>
            <person name="Jones S.J."/>
            <person name="Bohlmann J."/>
            <person name="Birol I."/>
        </authorList>
    </citation>
    <scope>NUCLEOTIDE SEQUENCE [LARGE SCALE GENOMIC DNA]</scope>
    <source>
        <tissue evidence="1">Flushing bud</tissue>
    </source>
</reference>
<dbReference type="EMBL" id="LKAM01000002">
    <property type="protein sequence ID" value="KUM49926.1"/>
    <property type="molecule type" value="Genomic_DNA"/>
</dbReference>